<protein>
    <submittedName>
        <fullName evidence="2">Unnamed protein product</fullName>
    </submittedName>
</protein>
<feature type="compositionally biased region" description="Low complexity" evidence="1">
    <location>
        <begin position="114"/>
        <end position="129"/>
    </location>
</feature>
<dbReference type="EMBL" id="BSXT01003123">
    <property type="protein sequence ID" value="GMF52673.1"/>
    <property type="molecule type" value="Genomic_DNA"/>
</dbReference>
<dbReference type="Proteomes" id="UP001165121">
    <property type="component" value="Unassembled WGS sequence"/>
</dbReference>
<dbReference type="AlphaFoldDB" id="A0A9W6Y459"/>
<feature type="compositionally biased region" description="Basic and acidic residues" evidence="1">
    <location>
        <begin position="224"/>
        <end position="244"/>
    </location>
</feature>
<evidence type="ECO:0000313" key="3">
    <source>
        <dbReference type="Proteomes" id="UP001165121"/>
    </source>
</evidence>
<sequence length="244" mass="25490">MGRNGKSNTLIKTFRNDNITEVKQKNAETGQGAGNAGKNPVAGGLETTHSRFSSMGRKRLRSQTERTATGAKTHDIDFVICGVSWRGLGGRTSGHAALRRSGNGGDDSADVMQASPPTETSVEPSTPATQASPLPTETSVEISAFDEGDMVGGIGASQIDSSTQLSQGTLNDLFSSSSNSEVELSQTAVARAFNLSLSEIADHQDAATSVQLLSEGSGLETDAEADHETTASSERADKPRRDCT</sequence>
<feature type="region of interest" description="Disordered" evidence="1">
    <location>
        <begin position="91"/>
        <end position="136"/>
    </location>
</feature>
<organism evidence="2 3">
    <name type="scientific">Phytophthora fragariaefolia</name>
    <dbReference type="NCBI Taxonomy" id="1490495"/>
    <lineage>
        <taxon>Eukaryota</taxon>
        <taxon>Sar</taxon>
        <taxon>Stramenopiles</taxon>
        <taxon>Oomycota</taxon>
        <taxon>Peronosporomycetes</taxon>
        <taxon>Peronosporales</taxon>
        <taxon>Peronosporaceae</taxon>
        <taxon>Phytophthora</taxon>
    </lineage>
</organism>
<comment type="caution">
    <text evidence="2">The sequence shown here is derived from an EMBL/GenBank/DDBJ whole genome shotgun (WGS) entry which is preliminary data.</text>
</comment>
<proteinExistence type="predicted"/>
<reference evidence="2" key="1">
    <citation type="submission" date="2023-04" db="EMBL/GenBank/DDBJ databases">
        <title>Phytophthora fragariaefolia NBRC 109709.</title>
        <authorList>
            <person name="Ichikawa N."/>
            <person name="Sato H."/>
            <person name="Tonouchi N."/>
        </authorList>
    </citation>
    <scope>NUCLEOTIDE SEQUENCE</scope>
    <source>
        <strain evidence="2">NBRC 109709</strain>
    </source>
</reference>
<name>A0A9W6Y459_9STRA</name>
<evidence type="ECO:0000256" key="1">
    <source>
        <dbReference type="SAM" id="MobiDB-lite"/>
    </source>
</evidence>
<gene>
    <name evidence="2" type="ORF">Pfra01_002161700</name>
</gene>
<feature type="region of interest" description="Disordered" evidence="1">
    <location>
        <begin position="211"/>
        <end position="244"/>
    </location>
</feature>
<keyword evidence="3" id="KW-1185">Reference proteome</keyword>
<accession>A0A9W6Y459</accession>
<evidence type="ECO:0000313" key="2">
    <source>
        <dbReference type="EMBL" id="GMF52673.1"/>
    </source>
</evidence>